<keyword evidence="2" id="KW-1185">Reference proteome</keyword>
<dbReference type="EMBL" id="JAMXHT010000001">
    <property type="protein sequence ID" value="MCO5396780.1"/>
    <property type="molecule type" value="Genomic_DNA"/>
</dbReference>
<evidence type="ECO:0000313" key="2">
    <source>
        <dbReference type="Proteomes" id="UP001162811"/>
    </source>
</evidence>
<dbReference type="RefSeq" id="WP_252675842.1">
    <property type="nucleotide sequence ID" value="NZ_JAMXHT010000001.1"/>
</dbReference>
<dbReference type="Proteomes" id="UP001162811">
    <property type="component" value="Unassembled WGS sequence"/>
</dbReference>
<protein>
    <submittedName>
        <fullName evidence="1">Uncharacterized protein</fullName>
    </submittedName>
</protein>
<evidence type="ECO:0000313" key="1">
    <source>
        <dbReference type="EMBL" id="MCO5396780.1"/>
    </source>
</evidence>
<gene>
    <name evidence="1" type="ORF">NG900_01080</name>
</gene>
<name>A0ABT1AEG6_9RALS</name>
<reference evidence="1" key="1">
    <citation type="submission" date="2022-06" db="EMBL/GenBank/DDBJ databases">
        <authorList>
            <person name="Lu C.-H."/>
        </authorList>
    </citation>
    <scope>NUCLEOTIDE SEQUENCE</scope>
    <source>
        <strain evidence="1">21MJYT02-11</strain>
    </source>
</reference>
<organism evidence="1 2">
    <name type="scientific">Ralstonia soli</name>
    <dbReference type="NCBI Taxonomy" id="2953896"/>
    <lineage>
        <taxon>Bacteria</taxon>
        <taxon>Pseudomonadati</taxon>
        <taxon>Pseudomonadota</taxon>
        <taxon>Betaproteobacteria</taxon>
        <taxon>Burkholderiales</taxon>
        <taxon>Burkholderiaceae</taxon>
        <taxon>Ralstonia</taxon>
    </lineage>
</organism>
<sequence length="59" mass="6806">MEVDEFLTAHRLLRWEDGLARLLDARMVAAETVKEVFPRNHGIAAFFVEHQTKRSGHTT</sequence>
<accession>A0ABT1AEG6</accession>
<reference evidence="1" key="2">
    <citation type="journal article" date="2023" name="Front. Microbiol.">
        <title>Ralstonia chuxiongensis sp. nov., Ralstonia mojiangensis sp. nov., and Ralstonia soli sp. nov., isolated from tobacco fields, are three novel species in the family Burkholderiaceae.</title>
        <authorList>
            <person name="Lu C.H."/>
            <person name="Zhang Y.Y."/>
            <person name="Jiang N."/>
            <person name="Chen W."/>
            <person name="Shao X."/>
            <person name="Zhao Z.M."/>
            <person name="Lu W.L."/>
            <person name="Hu X."/>
            <person name="Xi Y.X."/>
            <person name="Zou S.Y."/>
            <person name="Wei Q.J."/>
            <person name="Lin Z.L."/>
            <person name="Gong L."/>
            <person name="Gai X.T."/>
            <person name="Zhang L.Q."/>
            <person name="Li J.Y."/>
            <person name="Jin Y."/>
            <person name="Xia Z.Y."/>
        </authorList>
    </citation>
    <scope>NUCLEOTIDE SEQUENCE</scope>
    <source>
        <strain evidence="1">21MJYT02-11</strain>
    </source>
</reference>
<proteinExistence type="predicted"/>
<comment type="caution">
    <text evidence="1">The sequence shown here is derived from an EMBL/GenBank/DDBJ whole genome shotgun (WGS) entry which is preliminary data.</text>
</comment>